<evidence type="ECO:0000313" key="1">
    <source>
        <dbReference type="EMBL" id="ADE15278.1"/>
    </source>
</evidence>
<evidence type="ECO:0000313" key="2">
    <source>
        <dbReference type="Proteomes" id="UP000001844"/>
    </source>
</evidence>
<dbReference type="SUPFAM" id="SSF52540">
    <property type="entry name" value="P-loop containing nucleoside triphosphate hydrolases"/>
    <property type="match status" value="1"/>
</dbReference>
<dbReference type="OrthoDB" id="7065883at2"/>
<dbReference type="EMBL" id="CP001798">
    <property type="protein sequence ID" value="ADE15278.1"/>
    <property type="molecule type" value="Genomic_DNA"/>
</dbReference>
<dbReference type="KEGG" id="nhl:Nhal_2181"/>
<reference evidence="2" key="1">
    <citation type="submission" date="2010-04" db="EMBL/GenBank/DDBJ databases">
        <title>Complete genome sequence of Nitrosococcus halophilus Nc4, a salt-adapted, aerobic obligate ammonia-oxidizing sulfur purple bacterium.</title>
        <authorList>
            <consortium name="US DOE Joint Genome Institute"/>
            <person name="Campbell M.A."/>
            <person name="Malfatti S.A."/>
            <person name="Chain P.S.G."/>
            <person name="Heidelberg J.F."/>
            <person name="Ward B.B."/>
            <person name="Klotz M.G."/>
        </authorList>
    </citation>
    <scope>NUCLEOTIDE SEQUENCE [LARGE SCALE GENOMIC DNA]</scope>
    <source>
        <strain evidence="2">Nc4</strain>
    </source>
</reference>
<keyword evidence="2" id="KW-1185">Reference proteome</keyword>
<dbReference type="RefSeq" id="WP_013033142.1">
    <property type="nucleotide sequence ID" value="NC_013960.1"/>
</dbReference>
<organism evidence="1 2">
    <name type="scientific">Nitrosococcus halophilus (strain Nc4)</name>
    <dbReference type="NCBI Taxonomy" id="472759"/>
    <lineage>
        <taxon>Bacteria</taxon>
        <taxon>Pseudomonadati</taxon>
        <taxon>Pseudomonadota</taxon>
        <taxon>Gammaproteobacteria</taxon>
        <taxon>Chromatiales</taxon>
        <taxon>Chromatiaceae</taxon>
        <taxon>Nitrosococcus</taxon>
    </lineage>
</organism>
<dbReference type="Proteomes" id="UP000001844">
    <property type="component" value="Chromosome"/>
</dbReference>
<protein>
    <recommendedName>
        <fullName evidence="3">Sulfotransferase domain-containing protein</fullName>
    </recommendedName>
</protein>
<dbReference type="AlphaFoldDB" id="D5C555"/>
<proteinExistence type="predicted"/>
<gene>
    <name evidence="1" type="ordered locus">Nhal_2181</name>
</gene>
<name>D5C555_NITHN</name>
<accession>D5C555</accession>
<sequence length="302" mass="35902">MFYFHVGMHKTGTTFMQKNVFPKFHGIKYLPPWSPFDRFLRLHDKENYLYSNERLAGILWATQSQVDSSLKQLSDLFPSSRILISFRRHDGFIVSSYKQFLHEGGTLKFEEYFDINNDRGFMKKDQFLYKNRIDSITKHFGDIPFTFLQDEIKKDLQCLLKDIEKFIGAAAPKLEEINMQFMNTGVSYYQAKVLRWLNQFAHSHLNPDGRFKIKNAFTSAFRLEPRQFSQHWLGFLPDKDFLTSEQRQKIIEYYKEDWNYTLSCVKSRAKTFRAVEQSRIGSTVYEPPGLLQNRLRAFKKTR</sequence>
<dbReference type="Gene3D" id="3.40.50.300">
    <property type="entry name" value="P-loop containing nucleotide triphosphate hydrolases"/>
    <property type="match status" value="1"/>
</dbReference>
<evidence type="ECO:0008006" key="3">
    <source>
        <dbReference type="Google" id="ProtNLM"/>
    </source>
</evidence>
<dbReference type="InterPro" id="IPR027417">
    <property type="entry name" value="P-loop_NTPase"/>
</dbReference>
<dbReference type="HOGENOM" id="CLU_1003289_0_0_6"/>